<evidence type="ECO:0000313" key="8">
    <source>
        <dbReference type="Proteomes" id="UP000310314"/>
    </source>
</evidence>
<keyword evidence="1 6" id="KW-0963">Cytoplasm</keyword>
<feature type="binding site" evidence="6">
    <location>
        <position position="78"/>
    </location>
    <ligand>
        <name>S-adenosyl-L-methionine</name>
        <dbReference type="ChEBI" id="CHEBI:59789"/>
    </ligand>
</feature>
<reference evidence="7 8" key="1">
    <citation type="submission" date="2019-05" db="EMBL/GenBank/DDBJ databases">
        <authorList>
            <person name="Zhang J.-Y."/>
            <person name="Feg X."/>
            <person name="Du Z.-J."/>
        </authorList>
    </citation>
    <scope>NUCLEOTIDE SEQUENCE [LARGE SCALE GENOMIC DNA]</scope>
    <source>
        <strain evidence="7 8">RZ26</strain>
    </source>
</reference>
<comment type="subcellular location">
    <subcellularLocation>
        <location evidence="6">Cytoplasm</location>
    </subcellularLocation>
</comment>
<dbReference type="InterPro" id="IPR029063">
    <property type="entry name" value="SAM-dependent_MTases_sf"/>
</dbReference>
<organism evidence="7 8">
    <name type="scientific">Maribacter algarum</name>
    <name type="common">ex Zhang et al. 2020</name>
    <dbReference type="NCBI Taxonomy" id="2578118"/>
    <lineage>
        <taxon>Bacteria</taxon>
        <taxon>Pseudomonadati</taxon>
        <taxon>Bacteroidota</taxon>
        <taxon>Flavobacteriia</taxon>
        <taxon>Flavobacteriales</taxon>
        <taxon>Flavobacteriaceae</taxon>
        <taxon>Maribacter</taxon>
    </lineage>
</organism>
<dbReference type="RefSeq" id="WP_138659028.1">
    <property type="nucleotide sequence ID" value="NZ_VATY01000003.1"/>
</dbReference>
<evidence type="ECO:0000256" key="2">
    <source>
        <dbReference type="ARBA" id="ARBA00022552"/>
    </source>
</evidence>
<evidence type="ECO:0000256" key="1">
    <source>
        <dbReference type="ARBA" id="ARBA00022490"/>
    </source>
</evidence>
<comment type="similarity">
    <text evidence="6">Belongs to the methyltransferase superfamily. RNA methyltransferase RsmG family.</text>
</comment>
<keyword evidence="3 6" id="KW-0489">Methyltransferase</keyword>
<proteinExistence type="inferred from homology"/>
<name>A0A5S3PP67_9FLAO</name>
<dbReference type="PIRSF" id="PIRSF003078">
    <property type="entry name" value="GidB"/>
    <property type="match status" value="1"/>
</dbReference>
<sequence length="218" mass="24759">MGVEIVLKYFPDITEEQKEQFGQLENLYKDWNQKINVVSRKDIDELYLRHVLHSLGIAKIQQFLPGSEILDVGTGGGFPGIPLAILFPATHFTLVDSIGKKIKVVEEVVEGLGITNITPINSRVEDISTALKVTNAQFDFIVSRAVAAMPTFTHWVKGKIKKESIHERRNGILYLKGGDLSEELKDYRTAQIFDLPNFFEEEFFETKKVVYLPQKFKG</sequence>
<evidence type="ECO:0000256" key="4">
    <source>
        <dbReference type="ARBA" id="ARBA00022679"/>
    </source>
</evidence>
<dbReference type="EC" id="2.1.1.-" evidence="6"/>
<keyword evidence="2 6" id="KW-0698">rRNA processing</keyword>
<dbReference type="AlphaFoldDB" id="A0A5S3PP67"/>
<evidence type="ECO:0000256" key="5">
    <source>
        <dbReference type="ARBA" id="ARBA00022691"/>
    </source>
</evidence>
<dbReference type="InterPro" id="IPR003682">
    <property type="entry name" value="rRNA_ssu_MeTfrase_G"/>
</dbReference>
<dbReference type="PANTHER" id="PTHR31760:SF0">
    <property type="entry name" value="S-ADENOSYL-L-METHIONINE-DEPENDENT METHYLTRANSFERASES SUPERFAMILY PROTEIN"/>
    <property type="match status" value="1"/>
</dbReference>
<comment type="caution">
    <text evidence="7">The sequence shown here is derived from an EMBL/GenBank/DDBJ whole genome shotgun (WGS) entry which is preliminary data.</text>
</comment>
<dbReference type="Proteomes" id="UP000310314">
    <property type="component" value="Unassembled WGS sequence"/>
</dbReference>
<protein>
    <recommendedName>
        <fullName evidence="6">Ribosomal RNA small subunit methyltransferase G</fullName>
        <ecNumber evidence="6">2.1.1.-</ecNumber>
    </recommendedName>
    <alternativeName>
        <fullName evidence="6">16S rRNA 7-methylguanosine methyltransferase</fullName>
        <shortName evidence="6">16S rRNA m7G methyltransferase</shortName>
    </alternativeName>
</protein>
<dbReference type="HAMAP" id="MF_00074">
    <property type="entry name" value="16SrRNA_methyltr_G"/>
    <property type="match status" value="1"/>
</dbReference>
<dbReference type="NCBIfam" id="TIGR00138">
    <property type="entry name" value="rsmG_gidB"/>
    <property type="match status" value="1"/>
</dbReference>
<dbReference type="OrthoDB" id="9808773at2"/>
<dbReference type="PANTHER" id="PTHR31760">
    <property type="entry name" value="S-ADENOSYL-L-METHIONINE-DEPENDENT METHYLTRANSFERASES SUPERFAMILY PROTEIN"/>
    <property type="match status" value="1"/>
</dbReference>
<dbReference type="Gene3D" id="3.40.50.150">
    <property type="entry name" value="Vaccinia Virus protein VP39"/>
    <property type="match status" value="1"/>
</dbReference>
<dbReference type="SUPFAM" id="SSF53335">
    <property type="entry name" value="S-adenosyl-L-methionine-dependent methyltransferases"/>
    <property type="match status" value="1"/>
</dbReference>
<dbReference type="CDD" id="cd02440">
    <property type="entry name" value="AdoMet_MTases"/>
    <property type="match status" value="1"/>
</dbReference>
<dbReference type="Pfam" id="PF02527">
    <property type="entry name" value="GidB"/>
    <property type="match status" value="1"/>
</dbReference>
<feature type="binding site" evidence="6">
    <location>
        <position position="73"/>
    </location>
    <ligand>
        <name>S-adenosyl-L-methionine</name>
        <dbReference type="ChEBI" id="CHEBI:59789"/>
    </ligand>
</feature>
<comment type="caution">
    <text evidence="6">Lacks conserved residue(s) required for the propagation of feature annotation.</text>
</comment>
<evidence type="ECO:0000256" key="6">
    <source>
        <dbReference type="HAMAP-Rule" id="MF_00074"/>
    </source>
</evidence>
<gene>
    <name evidence="6 7" type="primary">rsmG</name>
    <name evidence="7" type="ORF">FEE95_16180</name>
</gene>
<keyword evidence="8" id="KW-1185">Reference proteome</keyword>
<evidence type="ECO:0000256" key="3">
    <source>
        <dbReference type="ARBA" id="ARBA00022603"/>
    </source>
</evidence>
<feature type="binding site" evidence="6">
    <location>
        <begin position="124"/>
        <end position="125"/>
    </location>
    <ligand>
        <name>S-adenosyl-L-methionine</name>
        <dbReference type="ChEBI" id="CHEBI:59789"/>
    </ligand>
</feature>
<dbReference type="GO" id="GO:0070043">
    <property type="term" value="F:rRNA (guanine-N7-)-methyltransferase activity"/>
    <property type="evidence" value="ECO:0007669"/>
    <property type="project" value="UniProtKB-UniRule"/>
</dbReference>
<keyword evidence="5 6" id="KW-0949">S-adenosyl-L-methionine</keyword>
<keyword evidence="4 6" id="KW-0808">Transferase</keyword>
<evidence type="ECO:0000313" key="7">
    <source>
        <dbReference type="EMBL" id="TMM56161.1"/>
    </source>
</evidence>
<comment type="function">
    <text evidence="6">Specifically methylates the N7 position of a guanine in 16S rRNA.</text>
</comment>
<dbReference type="EMBL" id="VATY01000003">
    <property type="protein sequence ID" value="TMM56161.1"/>
    <property type="molecule type" value="Genomic_DNA"/>
</dbReference>
<feature type="binding site" evidence="6">
    <location>
        <position position="144"/>
    </location>
    <ligand>
        <name>S-adenosyl-L-methionine</name>
        <dbReference type="ChEBI" id="CHEBI:59789"/>
    </ligand>
</feature>
<dbReference type="GO" id="GO:0005829">
    <property type="term" value="C:cytosol"/>
    <property type="evidence" value="ECO:0007669"/>
    <property type="project" value="TreeGrafter"/>
</dbReference>
<accession>A0A5S3PP67</accession>